<dbReference type="AlphaFoldDB" id="A0A1M4VHU1"/>
<evidence type="ECO:0000313" key="3">
    <source>
        <dbReference type="Proteomes" id="UP000184476"/>
    </source>
</evidence>
<dbReference type="Pfam" id="PF19136">
    <property type="entry name" value="DUF5819"/>
    <property type="match status" value="1"/>
</dbReference>
<proteinExistence type="predicted"/>
<reference evidence="2 3" key="1">
    <citation type="submission" date="2016-11" db="EMBL/GenBank/DDBJ databases">
        <authorList>
            <person name="Jaros S."/>
            <person name="Januszkiewicz K."/>
            <person name="Wedrychowicz H."/>
        </authorList>
    </citation>
    <scope>NUCLEOTIDE SEQUENCE [LARGE SCALE GENOMIC DNA]</scope>
    <source>
        <strain evidence="2 3">DSM 44666</strain>
    </source>
</reference>
<gene>
    <name evidence="2" type="ORF">SAMN05444392_102369</name>
</gene>
<feature type="transmembrane region" description="Helical" evidence="1">
    <location>
        <begin position="6"/>
        <end position="29"/>
    </location>
</feature>
<dbReference type="RefSeq" id="WP_073153939.1">
    <property type="nucleotide sequence ID" value="NZ_FQVL01000002.1"/>
</dbReference>
<name>A0A1M4VHU1_9BACL</name>
<keyword evidence="3" id="KW-1185">Reference proteome</keyword>
<protein>
    <submittedName>
        <fullName evidence="2">Uncharacterized protein</fullName>
    </submittedName>
</protein>
<keyword evidence="1" id="KW-0472">Membrane</keyword>
<evidence type="ECO:0000313" key="2">
    <source>
        <dbReference type="EMBL" id="SHE68460.1"/>
    </source>
</evidence>
<keyword evidence="1" id="KW-0812">Transmembrane</keyword>
<evidence type="ECO:0000256" key="1">
    <source>
        <dbReference type="SAM" id="Phobius"/>
    </source>
</evidence>
<accession>A0A1M4VHU1</accession>
<dbReference type="STRING" id="112248.SAMN05444392_102369"/>
<dbReference type="EMBL" id="FQVL01000002">
    <property type="protein sequence ID" value="SHE68460.1"/>
    <property type="molecule type" value="Genomic_DNA"/>
</dbReference>
<dbReference type="InterPro" id="IPR043857">
    <property type="entry name" value="DUF5819"/>
</dbReference>
<sequence>MFRKKFIIGLSTALSIILFIHFAITFIYLSPDNSFRTKHWNVMNEYMSPFFTQNWNLFAPNPVNRHESLQVRLRYTDANGYTKTSPWLEVSKPIIQDLQKFPFYHLSPSARLSEYLGAGVHDYVWKKNKQQQAALHSLKSFTNQMLQRYPENFKVNGKIDHYQLRVEVNEFPRFDKRNQPDSKGEFWYRETIWLPYKG</sequence>
<dbReference type="OrthoDB" id="9342777at2"/>
<keyword evidence="1" id="KW-1133">Transmembrane helix</keyword>
<organism evidence="2 3">
    <name type="scientific">Seinonella peptonophila</name>
    <dbReference type="NCBI Taxonomy" id="112248"/>
    <lineage>
        <taxon>Bacteria</taxon>
        <taxon>Bacillati</taxon>
        <taxon>Bacillota</taxon>
        <taxon>Bacilli</taxon>
        <taxon>Bacillales</taxon>
        <taxon>Thermoactinomycetaceae</taxon>
        <taxon>Seinonella</taxon>
    </lineage>
</organism>
<dbReference type="Proteomes" id="UP000184476">
    <property type="component" value="Unassembled WGS sequence"/>
</dbReference>